<feature type="domain" description="Protein kinase" evidence="1">
    <location>
        <begin position="1"/>
        <end position="107"/>
    </location>
</feature>
<feature type="non-terminal residue" evidence="2">
    <location>
        <position position="1"/>
    </location>
</feature>
<dbReference type="PROSITE" id="PS50011">
    <property type="entry name" value="PROTEIN_KINASE_DOM"/>
    <property type="match status" value="1"/>
</dbReference>
<dbReference type="Gene3D" id="1.10.510.10">
    <property type="entry name" value="Transferase(Phosphotransferase) domain 1"/>
    <property type="match status" value="1"/>
</dbReference>
<dbReference type="AlphaFoldDB" id="A0A9N9JBR9"/>
<dbReference type="GO" id="GO:0005524">
    <property type="term" value="F:ATP binding"/>
    <property type="evidence" value="ECO:0007669"/>
    <property type="project" value="InterPro"/>
</dbReference>
<name>A0A9N9JBR9_9GLOM</name>
<evidence type="ECO:0000313" key="3">
    <source>
        <dbReference type="Proteomes" id="UP000789342"/>
    </source>
</evidence>
<dbReference type="OrthoDB" id="2433668at2759"/>
<comment type="caution">
    <text evidence="2">The sequence shown here is derived from an EMBL/GenBank/DDBJ whole genome shotgun (WGS) entry which is preliminary data.</text>
</comment>
<dbReference type="EMBL" id="CAJVPV010047262">
    <property type="protein sequence ID" value="CAG8772292.1"/>
    <property type="molecule type" value="Genomic_DNA"/>
</dbReference>
<gene>
    <name evidence="2" type="ORF">AMORRO_LOCUS16668</name>
</gene>
<evidence type="ECO:0000259" key="1">
    <source>
        <dbReference type="PROSITE" id="PS50011"/>
    </source>
</evidence>
<feature type="non-terminal residue" evidence="2">
    <location>
        <position position="107"/>
    </location>
</feature>
<proteinExistence type="predicted"/>
<accession>A0A9N9JBR9</accession>
<dbReference type="PANTHER" id="PTHR44329">
    <property type="entry name" value="SERINE/THREONINE-PROTEIN KINASE TNNI3K-RELATED"/>
    <property type="match status" value="1"/>
</dbReference>
<reference evidence="2" key="1">
    <citation type="submission" date="2021-06" db="EMBL/GenBank/DDBJ databases">
        <authorList>
            <person name="Kallberg Y."/>
            <person name="Tangrot J."/>
            <person name="Rosling A."/>
        </authorList>
    </citation>
    <scope>NUCLEOTIDE SEQUENCE</scope>
    <source>
        <strain evidence="2">CL551</strain>
    </source>
</reference>
<dbReference type="InterPro" id="IPR000719">
    <property type="entry name" value="Prot_kinase_dom"/>
</dbReference>
<evidence type="ECO:0000313" key="2">
    <source>
        <dbReference type="EMBL" id="CAG8772292.1"/>
    </source>
</evidence>
<organism evidence="2 3">
    <name type="scientific">Acaulospora morrowiae</name>
    <dbReference type="NCBI Taxonomy" id="94023"/>
    <lineage>
        <taxon>Eukaryota</taxon>
        <taxon>Fungi</taxon>
        <taxon>Fungi incertae sedis</taxon>
        <taxon>Mucoromycota</taxon>
        <taxon>Glomeromycotina</taxon>
        <taxon>Glomeromycetes</taxon>
        <taxon>Diversisporales</taxon>
        <taxon>Acaulosporaceae</taxon>
        <taxon>Acaulospora</taxon>
    </lineage>
</organism>
<dbReference type="GO" id="GO:0004674">
    <property type="term" value="F:protein serine/threonine kinase activity"/>
    <property type="evidence" value="ECO:0007669"/>
    <property type="project" value="TreeGrafter"/>
</dbReference>
<dbReference type="InterPro" id="IPR051681">
    <property type="entry name" value="Ser/Thr_Kinases-Pseudokinases"/>
</dbReference>
<dbReference type="InterPro" id="IPR011009">
    <property type="entry name" value="Kinase-like_dom_sf"/>
</dbReference>
<dbReference type="SUPFAM" id="SSF56112">
    <property type="entry name" value="Protein kinase-like (PK-like)"/>
    <property type="match status" value="1"/>
</dbReference>
<keyword evidence="3" id="KW-1185">Reference proteome</keyword>
<dbReference type="Proteomes" id="UP000789342">
    <property type="component" value="Unassembled WGS sequence"/>
</dbReference>
<dbReference type="Pfam" id="PF00069">
    <property type="entry name" value="Pkinase"/>
    <property type="match status" value="1"/>
</dbReference>
<sequence length="107" mass="12055">HPGNILIHNNSVKVSDFGISKLTTEPSIALLKLAGALEYSDPIFLKKMGKYSRNKSSDIYSIGILFWQISSGRCPYRLKNFEDEFDILTFIISGNREDPIIGTPIDY</sequence>
<protein>
    <submittedName>
        <fullName evidence="2">13894_t:CDS:1</fullName>
    </submittedName>
</protein>